<name>A0A0L9Y958_CLOBO</name>
<feature type="transmembrane region" description="Helical" evidence="3">
    <location>
        <begin position="111"/>
        <end position="135"/>
    </location>
</feature>
<dbReference type="PANTHER" id="PTHR32089">
    <property type="entry name" value="METHYL-ACCEPTING CHEMOTAXIS PROTEIN MCPB"/>
    <property type="match status" value="1"/>
</dbReference>
<dbReference type="RefSeq" id="WP_053342166.1">
    <property type="nucleotide sequence ID" value="NZ_LFOM01000038.1"/>
</dbReference>
<proteinExistence type="predicted"/>
<feature type="transmembrane region" description="Helical" evidence="3">
    <location>
        <begin position="12"/>
        <end position="33"/>
    </location>
</feature>
<keyword evidence="3" id="KW-0472">Membrane</keyword>
<dbReference type="OrthoDB" id="2542987at2"/>
<organism evidence="5 8">
    <name type="scientific">Clostridium botulinum</name>
    <dbReference type="NCBI Taxonomy" id="1491"/>
    <lineage>
        <taxon>Bacteria</taxon>
        <taxon>Bacillati</taxon>
        <taxon>Bacillota</taxon>
        <taxon>Clostridia</taxon>
        <taxon>Eubacteriales</taxon>
        <taxon>Clostridiaceae</taxon>
        <taxon>Clostridium</taxon>
    </lineage>
</organism>
<feature type="transmembrane region" description="Helical" evidence="3">
    <location>
        <begin position="142"/>
        <end position="161"/>
    </location>
</feature>
<evidence type="ECO:0000256" key="1">
    <source>
        <dbReference type="ARBA" id="ARBA00023224"/>
    </source>
</evidence>
<keyword evidence="1 2" id="KW-0807">Transducer</keyword>
<dbReference type="Proteomes" id="UP000473681">
    <property type="component" value="Unassembled WGS sequence"/>
</dbReference>
<dbReference type="InterPro" id="IPR004089">
    <property type="entry name" value="MCPsignal_dom"/>
</dbReference>
<accession>A0A0L9Y958</accession>
<keyword evidence="3" id="KW-0812">Transmembrane</keyword>
<evidence type="ECO:0000313" key="5">
    <source>
        <dbReference type="EMBL" id="NFF88679.1"/>
    </source>
</evidence>
<keyword evidence="3" id="KW-1133">Transmembrane helix</keyword>
<dbReference type="SMART" id="SM00283">
    <property type="entry name" value="MA"/>
    <property type="match status" value="1"/>
</dbReference>
<sequence length="486" mass="54082">MKKGTYELERANILNIKLLLFLCLTLIVQSYVLHGLVRGTTTLAFCAFVTVCALCIKKFVNTPVICGIGIPLIIMISELAFVILAGGTGFAIILFLSTLVMSSLYFDHKIIIIYSIILNAIILFIQFIIGFNLLGKGQGIDIFITQFTAVIISEVTLYFMVKWAKEALESSIHSQNEIKSAILKISNTNSNIVSQIDTLNESTKSTKNQSQSVTRAMEEIIQGIEVQVTSMSDITNSVEYIKEEINSTLELSNEIEESSKNLSIKTDENFSSINIASDHINSIRTIMSEANLTVIEFSDNMKQVINVLRGIKEISEQTNLLALNASIEAARAGEAGKGFAVVADEVRSLSEKTKETTNEIEESILGIQSKIEMVVKSVKKGDEEAEKGRDIIESTLISFKDMQKMFENIKDDIYKEYELVEKINSLVDNVQSNVESTTAITEQYVANTEEVTTLQEEQEEQINSIQESVENIYNEATELTNLFAND</sequence>
<feature type="transmembrane region" description="Helical" evidence="3">
    <location>
        <begin position="39"/>
        <end position="60"/>
    </location>
</feature>
<gene>
    <name evidence="5" type="ORF">FC774_12505</name>
    <name evidence="6" type="ORF">FDB51_01610</name>
</gene>
<evidence type="ECO:0000313" key="6">
    <source>
        <dbReference type="EMBL" id="NFN33843.1"/>
    </source>
</evidence>
<evidence type="ECO:0000256" key="3">
    <source>
        <dbReference type="SAM" id="Phobius"/>
    </source>
</evidence>
<evidence type="ECO:0000313" key="8">
    <source>
        <dbReference type="Proteomes" id="UP000476820"/>
    </source>
</evidence>
<dbReference type="GO" id="GO:0016020">
    <property type="term" value="C:membrane"/>
    <property type="evidence" value="ECO:0007669"/>
    <property type="project" value="InterPro"/>
</dbReference>
<feature type="domain" description="Methyl-accepting transducer" evidence="4">
    <location>
        <begin position="202"/>
        <end position="452"/>
    </location>
</feature>
<evidence type="ECO:0000256" key="2">
    <source>
        <dbReference type="PROSITE-ProRule" id="PRU00284"/>
    </source>
</evidence>
<dbReference type="PANTHER" id="PTHR32089:SF112">
    <property type="entry name" value="LYSOZYME-LIKE PROTEIN-RELATED"/>
    <property type="match status" value="1"/>
</dbReference>
<feature type="transmembrane region" description="Helical" evidence="3">
    <location>
        <begin position="72"/>
        <end position="105"/>
    </location>
</feature>
<dbReference type="Proteomes" id="UP000476820">
    <property type="component" value="Unassembled WGS sequence"/>
</dbReference>
<reference evidence="7 8" key="1">
    <citation type="submission" date="2019-04" db="EMBL/GenBank/DDBJ databases">
        <title>Genome sequencing of Clostridium botulinum Groups I-IV and Clostridium butyricum.</title>
        <authorList>
            <person name="Brunt J."/>
            <person name="Van Vliet A.H.M."/>
            <person name="Stringer S.C."/>
            <person name="Carter A.T."/>
            <person name="Peck M.W."/>
        </authorList>
    </citation>
    <scope>NUCLEOTIDE SEQUENCE [LARGE SCALE GENOMIC DNA]</scope>
    <source>
        <strain evidence="5 8">1605</strain>
        <strain evidence="6 7">CB-K-33E</strain>
    </source>
</reference>
<dbReference type="Pfam" id="PF00015">
    <property type="entry name" value="MCPsignal"/>
    <property type="match status" value="1"/>
</dbReference>
<dbReference type="Gene3D" id="1.10.287.950">
    <property type="entry name" value="Methyl-accepting chemotaxis protein"/>
    <property type="match status" value="1"/>
</dbReference>
<dbReference type="PROSITE" id="PS50111">
    <property type="entry name" value="CHEMOTAXIS_TRANSDUC_2"/>
    <property type="match status" value="1"/>
</dbReference>
<comment type="caution">
    <text evidence="5">The sequence shown here is derived from an EMBL/GenBank/DDBJ whole genome shotgun (WGS) entry which is preliminary data.</text>
</comment>
<dbReference type="GO" id="GO:0007165">
    <property type="term" value="P:signal transduction"/>
    <property type="evidence" value="ECO:0007669"/>
    <property type="project" value="UniProtKB-KW"/>
</dbReference>
<evidence type="ECO:0000259" key="4">
    <source>
        <dbReference type="PROSITE" id="PS50111"/>
    </source>
</evidence>
<dbReference type="AlphaFoldDB" id="A0A0L9Y958"/>
<protein>
    <submittedName>
        <fullName evidence="5">Chemotaxis protein</fullName>
    </submittedName>
</protein>
<dbReference type="EMBL" id="SWOV01000036">
    <property type="protein sequence ID" value="NFF88679.1"/>
    <property type="molecule type" value="Genomic_DNA"/>
</dbReference>
<dbReference type="SUPFAM" id="SSF58104">
    <property type="entry name" value="Methyl-accepting chemotaxis protein (MCP) signaling domain"/>
    <property type="match status" value="1"/>
</dbReference>
<evidence type="ECO:0000313" key="7">
    <source>
        <dbReference type="Proteomes" id="UP000473681"/>
    </source>
</evidence>
<dbReference type="EMBL" id="SWVK01000002">
    <property type="protein sequence ID" value="NFN33843.1"/>
    <property type="molecule type" value="Genomic_DNA"/>
</dbReference>